<evidence type="ECO:0000256" key="1">
    <source>
        <dbReference type="SAM" id="MobiDB-lite"/>
    </source>
</evidence>
<dbReference type="AlphaFoldDB" id="A0A2G5C114"/>
<gene>
    <name evidence="2" type="ORF">AQUCO_13500001v1</name>
</gene>
<dbReference type="EMBL" id="KZ305148">
    <property type="protein sequence ID" value="PIA24979.1"/>
    <property type="molecule type" value="Genomic_DNA"/>
</dbReference>
<name>A0A2G5C114_AQUCA</name>
<dbReference type="InParanoid" id="A0A2G5C114"/>
<evidence type="ECO:0000313" key="2">
    <source>
        <dbReference type="EMBL" id="PIA24979.1"/>
    </source>
</evidence>
<protein>
    <submittedName>
        <fullName evidence="2">Uncharacterized protein</fullName>
    </submittedName>
</protein>
<evidence type="ECO:0000313" key="3">
    <source>
        <dbReference type="Proteomes" id="UP000230069"/>
    </source>
</evidence>
<proteinExistence type="predicted"/>
<accession>A0A2G5C114</accession>
<keyword evidence="3" id="KW-1185">Reference proteome</keyword>
<dbReference type="Proteomes" id="UP000230069">
    <property type="component" value="Unassembled WGS sequence"/>
</dbReference>
<feature type="region of interest" description="Disordered" evidence="1">
    <location>
        <begin position="30"/>
        <end position="51"/>
    </location>
</feature>
<reference evidence="2 3" key="1">
    <citation type="submission" date="2017-09" db="EMBL/GenBank/DDBJ databases">
        <title>WGS assembly of Aquilegia coerulea Goldsmith.</title>
        <authorList>
            <person name="Hodges S."/>
            <person name="Kramer E."/>
            <person name="Nordborg M."/>
            <person name="Tomkins J."/>
            <person name="Borevitz J."/>
            <person name="Derieg N."/>
            <person name="Yan J."/>
            <person name="Mihaltcheva S."/>
            <person name="Hayes R.D."/>
            <person name="Rokhsar D."/>
        </authorList>
    </citation>
    <scope>NUCLEOTIDE SEQUENCE [LARGE SCALE GENOMIC DNA]</scope>
    <source>
        <strain evidence="3">cv. Goldsmith</strain>
    </source>
</reference>
<sequence>MRSCSMVDEEKWWSKKPASQVVQLLKEDDLDLSEKQESGKPSSKRQYVARPEPQAMDFTVRPQSKVSCVDQEIFEAKYITPPIDDKICSVSKILNLLQRPDSLDTSFMIT</sequence>
<organism evidence="2 3">
    <name type="scientific">Aquilegia coerulea</name>
    <name type="common">Rocky mountain columbine</name>
    <dbReference type="NCBI Taxonomy" id="218851"/>
    <lineage>
        <taxon>Eukaryota</taxon>
        <taxon>Viridiplantae</taxon>
        <taxon>Streptophyta</taxon>
        <taxon>Embryophyta</taxon>
        <taxon>Tracheophyta</taxon>
        <taxon>Spermatophyta</taxon>
        <taxon>Magnoliopsida</taxon>
        <taxon>Ranunculales</taxon>
        <taxon>Ranunculaceae</taxon>
        <taxon>Thalictroideae</taxon>
        <taxon>Aquilegia</taxon>
    </lineage>
</organism>